<dbReference type="EMBL" id="DS469747">
    <property type="protein sequence ID" value="EDO34018.1"/>
    <property type="molecule type" value="Genomic_DNA"/>
</dbReference>
<dbReference type="eggNOG" id="KOG1469">
    <property type="taxonomic scope" value="Eukaryota"/>
</dbReference>
<evidence type="ECO:0000313" key="3">
    <source>
        <dbReference type="Proteomes" id="UP000001593"/>
    </source>
</evidence>
<name>A7SQK6_NEMVE</name>
<reference evidence="2 3" key="1">
    <citation type="journal article" date="2007" name="Science">
        <title>Sea anemone genome reveals ancestral eumetazoan gene repertoire and genomic organization.</title>
        <authorList>
            <person name="Putnam N.H."/>
            <person name="Srivastava M."/>
            <person name="Hellsten U."/>
            <person name="Dirks B."/>
            <person name="Chapman J."/>
            <person name="Salamov A."/>
            <person name="Terry A."/>
            <person name="Shapiro H."/>
            <person name="Lindquist E."/>
            <person name="Kapitonov V.V."/>
            <person name="Jurka J."/>
            <person name="Genikhovich G."/>
            <person name="Grigoriev I.V."/>
            <person name="Lucas S.M."/>
            <person name="Steele R.E."/>
            <person name="Finnerty J.R."/>
            <person name="Technau U."/>
            <person name="Martindale M.Q."/>
            <person name="Rokhsar D.S."/>
        </authorList>
    </citation>
    <scope>NUCLEOTIDE SEQUENCE [LARGE SCALE GENOMIC DNA]</scope>
    <source>
        <strain evidence="3">CH2 X CH6</strain>
    </source>
</reference>
<feature type="domain" description="Aminoglycoside phosphotransferase" evidence="1">
    <location>
        <begin position="2"/>
        <end position="191"/>
    </location>
</feature>
<dbReference type="HOGENOM" id="CLU_007526_0_1_1"/>
<organism evidence="2 3">
    <name type="scientific">Nematostella vectensis</name>
    <name type="common">Starlet sea anemone</name>
    <dbReference type="NCBI Taxonomy" id="45351"/>
    <lineage>
        <taxon>Eukaryota</taxon>
        <taxon>Metazoa</taxon>
        <taxon>Cnidaria</taxon>
        <taxon>Anthozoa</taxon>
        <taxon>Hexacorallia</taxon>
        <taxon>Actiniaria</taxon>
        <taxon>Edwardsiidae</taxon>
        <taxon>Nematostella</taxon>
    </lineage>
</organism>
<dbReference type="PANTHER" id="PTHR47829:SF1">
    <property type="entry name" value="HAD FAMILY PHOSPHATASE"/>
    <property type="match status" value="1"/>
</dbReference>
<dbReference type="AlphaFoldDB" id="A7SQK6"/>
<evidence type="ECO:0000259" key="1">
    <source>
        <dbReference type="Pfam" id="PF01636"/>
    </source>
</evidence>
<sequence length="232" mass="27006">FRVMKALQDTDVPVPKIYGLCTDNSILGSPFFLMEYVKGRIFVNQSLPGMKPAERKAVFLAMTDTLNKLHQVDVDAVGLGDLSERNNFYRRFIDTYVQQYRNVNDTPIEDADRLIEWLQREENQPNEESLVLVHGDYRMNNMVFHESKPEVVAILDWEYTTLGDQFYDLGYLCGPPYAFPNSRTTRPVPPLLKMDLKSLGIPTQVELLQDYLVRSQKPLRHKWHFYMATGFF</sequence>
<evidence type="ECO:0000313" key="2">
    <source>
        <dbReference type="EMBL" id="EDO34018.1"/>
    </source>
</evidence>
<dbReference type="CDD" id="cd05154">
    <property type="entry name" value="ACAD10_11_N-like"/>
    <property type="match status" value="1"/>
</dbReference>
<dbReference type="Gene3D" id="3.90.1200.10">
    <property type="match status" value="1"/>
</dbReference>
<dbReference type="InterPro" id="IPR002575">
    <property type="entry name" value="Aminoglycoside_PTrfase"/>
</dbReference>
<dbReference type="InterPro" id="IPR052898">
    <property type="entry name" value="ACAD10-like"/>
</dbReference>
<keyword evidence="3" id="KW-1185">Reference proteome</keyword>
<accession>A7SQK6</accession>
<dbReference type="InterPro" id="IPR011009">
    <property type="entry name" value="Kinase-like_dom_sf"/>
</dbReference>
<feature type="non-terminal residue" evidence="2">
    <location>
        <position position="1"/>
    </location>
</feature>
<dbReference type="Proteomes" id="UP000001593">
    <property type="component" value="Unassembled WGS sequence"/>
</dbReference>
<dbReference type="STRING" id="45351.A7SQK6"/>
<dbReference type="PhylomeDB" id="A7SQK6"/>
<dbReference type="SUPFAM" id="SSF56112">
    <property type="entry name" value="Protein kinase-like (PK-like)"/>
    <property type="match status" value="1"/>
</dbReference>
<gene>
    <name evidence="2" type="ORF">NEMVEDRAFT_v1g127713</name>
</gene>
<dbReference type="PANTHER" id="PTHR47829">
    <property type="entry name" value="HYDROLASE, PUTATIVE (AFU_ORTHOLOGUE AFUA_1G12880)-RELATED"/>
    <property type="match status" value="1"/>
</dbReference>
<protein>
    <recommendedName>
        <fullName evidence="1">Aminoglycoside phosphotransferase domain-containing protein</fullName>
    </recommendedName>
</protein>
<dbReference type="OMA" id="MCVYRHP"/>
<feature type="non-terminal residue" evidence="2">
    <location>
        <position position="232"/>
    </location>
</feature>
<dbReference type="InParanoid" id="A7SQK6"/>
<dbReference type="Pfam" id="PF01636">
    <property type="entry name" value="APH"/>
    <property type="match status" value="1"/>
</dbReference>
<proteinExistence type="predicted"/>
<dbReference type="InterPro" id="IPR041726">
    <property type="entry name" value="ACAD10_11_N"/>
</dbReference>
<dbReference type="Gene3D" id="3.30.200.20">
    <property type="entry name" value="Phosphorylase Kinase, domain 1"/>
    <property type="match status" value="1"/>
</dbReference>